<feature type="transmembrane region" description="Helical" evidence="1">
    <location>
        <begin position="12"/>
        <end position="37"/>
    </location>
</feature>
<accession>A0A7V7QNT0</accession>
<evidence type="ECO:0000313" key="2">
    <source>
        <dbReference type="EMBL" id="KAB1440470.1"/>
    </source>
</evidence>
<reference evidence="2 3" key="2">
    <citation type="submission" date="2020-02" db="EMBL/GenBank/DDBJ databases">
        <title>Candidatus Galacturonibacter soehngenii shows hetero-acetogenic catabolism of galacturonic acid but lacks a canonical carbon monoxide dehydrogenase/acetyl-CoA synthase complex.</title>
        <authorList>
            <person name="Diender M."/>
            <person name="Stouten G.R."/>
            <person name="Petersen J.F."/>
            <person name="Nielsen P.H."/>
            <person name="Dueholm M.S."/>
            <person name="Pronk J.T."/>
            <person name="Van Loosdrecht M.C.M."/>
        </authorList>
    </citation>
    <scope>NUCLEOTIDE SEQUENCE [LARGE SCALE GENOMIC DNA]</scope>
    <source>
        <strain evidence="2">GalUA</strain>
    </source>
</reference>
<feature type="transmembrane region" description="Helical" evidence="1">
    <location>
        <begin position="57"/>
        <end position="75"/>
    </location>
</feature>
<feature type="transmembrane region" description="Helical" evidence="1">
    <location>
        <begin position="102"/>
        <end position="124"/>
    </location>
</feature>
<gene>
    <name evidence="2" type="ORF">F7O84_01145</name>
</gene>
<dbReference type="PROSITE" id="PS51257">
    <property type="entry name" value="PROKAR_LIPOPROTEIN"/>
    <property type="match status" value="1"/>
</dbReference>
<keyword evidence="1" id="KW-0472">Membrane</keyword>
<name>A0A7V7QNT0_9FIRM</name>
<feature type="transmembrane region" description="Helical" evidence="1">
    <location>
        <begin position="221"/>
        <end position="239"/>
    </location>
</feature>
<keyword evidence="1" id="KW-1133">Transmembrane helix</keyword>
<organism evidence="2 3">
    <name type="scientific">Candidatus Galacturonatibacter soehngenii</name>
    <dbReference type="NCBI Taxonomy" id="2307010"/>
    <lineage>
        <taxon>Bacteria</taxon>
        <taxon>Bacillati</taxon>
        <taxon>Bacillota</taxon>
        <taxon>Clostridia</taxon>
        <taxon>Lachnospirales</taxon>
        <taxon>Lachnospiraceae</taxon>
        <taxon>Candidatus Galacturonatibacter</taxon>
    </lineage>
</organism>
<dbReference type="OrthoDB" id="10016955at2"/>
<reference evidence="2 3" key="1">
    <citation type="submission" date="2019-09" db="EMBL/GenBank/DDBJ databases">
        <authorList>
            <person name="Valk L.C."/>
        </authorList>
    </citation>
    <scope>NUCLEOTIDE SEQUENCE [LARGE SCALE GENOMIC DNA]</scope>
    <source>
        <strain evidence="2">GalUA</strain>
    </source>
</reference>
<protein>
    <submittedName>
        <fullName evidence="2">Uncharacterized protein</fullName>
    </submittedName>
</protein>
<keyword evidence="1" id="KW-0812">Transmembrane</keyword>
<proteinExistence type="predicted"/>
<keyword evidence="3" id="KW-1185">Reference proteome</keyword>
<evidence type="ECO:0000313" key="3">
    <source>
        <dbReference type="Proteomes" id="UP000461768"/>
    </source>
</evidence>
<dbReference type="EMBL" id="WAGX01000003">
    <property type="protein sequence ID" value="KAB1440470.1"/>
    <property type="molecule type" value="Genomic_DNA"/>
</dbReference>
<sequence>MLKELYKIIYKKYYFSLILLLFMPMLFAIGCFLNLPYMVEENNLSTSALDYCAEMQMLIKYAYFLVIIYLSTDAFSGELEGGQLRLVTIHVISRTKIVLQKLSAICLFILVLHILFWLFNFSMYCLGNLKNNIPIVFSSKNIEIYIGIFGGYLVSFYVCSIISFFIGLFMKKIYTLVVVYFIWFVCRYADQIASMKNIFPEFMADYLTEISGNTTYQISGYLWSILFFFIILLILIRMFHNKNII</sequence>
<comment type="caution">
    <text evidence="2">The sequence shown here is derived from an EMBL/GenBank/DDBJ whole genome shotgun (WGS) entry which is preliminary data.</text>
</comment>
<dbReference type="RefSeq" id="WP_151140944.1">
    <property type="nucleotide sequence ID" value="NZ_WAGX01000003.1"/>
</dbReference>
<dbReference type="AlphaFoldDB" id="A0A7V7QNT0"/>
<feature type="transmembrane region" description="Helical" evidence="1">
    <location>
        <begin position="173"/>
        <end position="190"/>
    </location>
</feature>
<feature type="transmembrane region" description="Helical" evidence="1">
    <location>
        <begin position="144"/>
        <end position="166"/>
    </location>
</feature>
<dbReference type="Proteomes" id="UP000461768">
    <property type="component" value="Unassembled WGS sequence"/>
</dbReference>
<evidence type="ECO:0000256" key="1">
    <source>
        <dbReference type="SAM" id="Phobius"/>
    </source>
</evidence>